<comment type="caution">
    <text evidence="1">The sequence shown here is derived from an EMBL/GenBank/DDBJ whole genome shotgun (WGS) entry which is preliminary data.</text>
</comment>
<dbReference type="AlphaFoldDB" id="A0A8X6HFH4"/>
<dbReference type="EMBL" id="BMAO01028213">
    <property type="protein sequence ID" value="GFR22817.1"/>
    <property type="molecule type" value="Genomic_DNA"/>
</dbReference>
<sequence>MIECHYRTKIKWPSIVTDLMVQASVSDRAWLPELTPSHYTITPSSGG</sequence>
<protein>
    <submittedName>
        <fullName evidence="1">Uncharacterized protein</fullName>
    </submittedName>
</protein>
<organism evidence="1 2">
    <name type="scientific">Trichonephila clavata</name>
    <name type="common">Joro spider</name>
    <name type="synonym">Nephila clavata</name>
    <dbReference type="NCBI Taxonomy" id="2740835"/>
    <lineage>
        <taxon>Eukaryota</taxon>
        <taxon>Metazoa</taxon>
        <taxon>Ecdysozoa</taxon>
        <taxon>Arthropoda</taxon>
        <taxon>Chelicerata</taxon>
        <taxon>Arachnida</taxon>
        <taxon>Araneae</taxon>
        <taxon>Araneomorphae</taxon>
        <taxon>Entelegynae</taxon>
        <taxon>Araneoidea</taxon>
        <taxon>Nephilidae</taxon>
        <taxon>Trichonephila</taxon>
    </lineage>
</organism>
<reference evidence="1" key="1">
    <citation type="submission" date="2020-07" db="EMBL/GenBank/DDBJ databases">
        <title>Multicomponent nature underlies the extraordinary mechanical properties of spider dragline silk.</title>
        <authorList>
            <person name="Kono N."/>
            <person name="Nakamura H."/>
            <person name="Mori M."/>
            <person name="Yoshida Y."/>
            <person name="Ohtoshi R."/>
            <person name="Malay A.D."/>
            <person name="Moran D.A.P."/>
            <person name="Tomita M."/>
            <person name="Numata K."/>
            <person name="Arakawa K."/>
        </authorList>
    </citation>
    <scope>NUCLEOTIDE SEQUENCE</scope>
</reference>
<gene>
    <name evidence="1" type="ORF">TNCT_718531</name>
</gene>
<keyword evidence="2" id="KW-1185">Reference proteome</keyword>
<feature type="non-terminal residue" evidence="1">
    <location>
        <position position="47"/>
    </location>
</feature>
<evidence type="ECO:0000313" key="2">
    <source>
        <dbReference type="Proteomes" id="UP000887116"/>
    </source>
</evidence>
<accession>A0A8X6HFH4</accession>
<dbReference type="Proteomes" id="UP000887116">
    <property type="component" value="Unassembled WGS sequence"/>
</dbReference>
<proteinExistence type="predicted"/>
<name>A0A8X6HFH4_TRICU</name>
<evidence type="ECO:0000313" key="1">
    <source>
        <dbReference type="EMBL" id="GFR22817.1"/>
    </source>
</evidence>